<evidence type="ECO:0000256" key="5">
    <source>
        <dbReference type="ARBA" id="ARBA00022833"/>
    </source>
</evidence>
<dbReference type="GO" id="GO:0051603">
    <property type="term" value="P:proteolysis involved in protein catabolic process"/>
    <property type="evidence" value="ECO:0007669"/>
    <property type="project" value="TreeGrafter"/>
</dbReference>
<name>A0A8S9YH02_9TREM</name>
<dbReference type="InterPro" id="IPR001431">
    <property type="entry name" value="Pept_M16_Zn_BS"/>
</dbReference>
<dbReference type="InterPro" id="IPR011249">
    <property type="entry name" value="Metalloenz_LuxS/M16"/>
</dbReference>
<evidence type="ECO:0000313" key="9">
    <source>
        <dbReference type="Proteomes" id="UP000822476"/>
    </source>
</evidence>
<keyword evidence="2" id="KW-0645">Protease</keyword>
<sequence length="172" mass="19458">MLELPDMNTHALPPSIKKASSVIVTKSPYDDREYKYMELPNKMRVLLISDPNTDKAAACMAVNVGSLSDPHQLPGLAHFCEHMLFLGTMKYPIENAYSKFVLEHGGRYNACTSTDETCFAFDINPNNLDKALDIFAQFFIAPLFTESATDREVFTVLLVLYFYIAELVNRMM</sequence>
<dbReference type="Proteomes" id="UP000822476">
    <property type="component" value="Unassembled WGS sequence"/>
</dbReference>
<dbReference type="Gene3D" id="3.30.830.10">
    <property type="entry name" value="Metalloenzyme, LuxS/M16 peptidase-like"/>
    <property type="match status" value="1"/>
</dbReference>
<comment type="caution">
    <text evidence="8">The sequence shown here is derived from an EMBL/GenBank/DDBJ whole genome shotgun (WGS) entry which is preliminary data.</text>
</comment>
<keyword evidence="9" id="KW-1185">Reference proteome</keyword>
<dbReference type="InterPro" id="IPR050626">
    <property type="entry name" value="Peptidase_M16"/>
</dbReference>
<dbReference type="GO" id="GO:0043171">
    <property type="term" value="P:peptide catabolic process"/>
    <property type="evidence" value="ECO:0007669"/>
    <property type="project" value="TreeGrafter"/>
</dbReference>
<protein>
    <recommendedName>
        <fullName evidence="7">Peptidase M16 N-terminal domain-containing protein</fullName>
    </recommendedName>
</protein>
<evidence type="ECO:0000256" key="3">
    <source>
        <dbReference type="ARBA" id="ARBA00022723"/>
    </source>
</evidence>
<dbReference type="OrthoDB" id="952271at2759"/>
<gene>
    <name evidence="8" type="ORF">EG68_11785</name>
</gene>
<dbReference type="EMBL" id="JTDE01009508">
    <property type="protein sequence ID" value="KAF7234463.1"/>
    <property type="molecule type" value="Genomic_DNA"/>
</dbReference>
<dbReference type="GO" id="GO:0005739">
    <property type="term" value="C:mitochondrion"/>
    <property type="evidence" value="ECO:0007669"/>
    <property type="project" value="TreeGrafter"/>
</dbReference>
<dbReference type="PANTHER" id="PTHR43690:SF18">
    <property type="entry name" value="INSULIN-DEGRADING ENZYME-RELATED"/>
    <property type="match status" value="1"/>
</dbReference>
<evidence type="ECO:0000256" key="2">
    <source>
        <dbReference type="ARBA" id="ARBA00022670"/>
    </source>
</evidence>
<dbReference type="GO" id="GO:0005829">
    <property type="term" value="C:cytosol"/>
    <property type="evidence" value="ECO:0007669"/>
    <property type="project" value="TreeGrafter"/>
</dbReference>
<proteinExistence type="inferred from homology"/>
<dbReference type="GO" id="GO:0004222">
    <property type="term" value="F:metalloendopeptidase activity"/>
    <property type="evidence" value="ECO:0007669"/>
    <property type="project" value="InterPro"/>
</dbReference>
<dbReference type="Pfam" id="PF00675">
    <property type="entry name" value="Peptidase_M16"/>
    <property type="match status" value="1"/>
</dbReference>
<keyword evidence="3" id="KW-0479">Metal-binding</keyword>
<reference evidence="8" key="1">
    <citation type="submission" date="2019-07" db="EMBL/GenBank/DDBJ databases">
        <title>Annotation for the trematode Paragonimus miyazaki's.</title>
        <authorList>
            <person name="Choi Y.-J."/>
        </authorList>
    </citation>
    <scope>NUCLEOTIDE SEQUENCE</scope>
    <source>
        <strain evidence="8">Japan</strain>
    </source>
</reference>
<organism evidence="8 9">
    <name type="scientific">Paragonimus skrjabini miyazakii</name>
    <dbReference type="NCBI Taxonomy" id="59628"/>
    <lineage>
        <taxon>Eukaryota</taxon>
        <taxon>Metazoa</taxon>
        <taxon>Spiralia</taxon>
        <taxon>Lophotrochozoa</taxon>
        <taxon>Platyhelminthes</taxon>
        <taxon>Trematoda</taxon>
        <taxon>Digenea</taxon>
        <taxon>Plagiorchiida</taxon>
        <taxon>Troglotremata</taxon>
        <taxon>Troglotrematidae</taxon>
        <taxon>Paragonimus</taxon>
    </lineage>
</organism>
<dbReference type="InterPro" id="IPR011765">
    <property type="entry name" value="Pept_M16_N"/>
</dbReference>
<dbReference type="PANTHER" id="PTHR43690">
    <property type="entry name" value="NARDILYSIN"/>
    <property type="match status" value="1"/>
</dbReference>
<dbReference type="AlphaFoldDB" id="A0A8S9YH02"/>
<keyword evidence="4" id="KW-0378">Hydrolase</keyword>
<feature type="domain" description="Peptidase M16 N-terminal" evidence="7">
    <location>
        <begin position="44"/>
        <end position="156"/>
    </location>
</feature>
<dbReference type="GO" id="GO:0046872">
    <property type="term" value="F:metal ion binding"/>
    <property type="evidence" value="ECO:0007669"/>
    <property type="project" value="UniProtKB-KW"/>
</dbReference>
<dbReference type="SUPFAM" id="SSF63411">
    <property type="entry name" value="LuxS/MPP-like metallohydrolase"/>
    <property type="match status" value="1"/>
</dbReference>
<evidence type="ECO:0000256" key="6">
    <source>
        <dbReference type="ARBA" id="ARBA00023049"/>
    </source>
</evidence>
<keyword evidence="5" id="KW-0862">Zinc</keyword>
<evidence type="ECO:0000256" key="1">
    <source>
        <dbReference type="ARBA" id="ARBA00007261"/>
    </source>
</evidence>
<evidence type="ECO:0000259" key="7">
    <source>
        <dbReference type="Pfam" id="PF00675"/>
    </source>
</evidence>
<evidence type="ECO:0000256" key="4">
    <source>
        <dbReference type="ARBA" id="ARBA00022801"/>
    </source>
</evidence>
<evidence type="ECO:0000313" key="8">
    <source>
        <dbReference type="EMBL" id="KAF7234463.1"/>
    </source>
</evidence>
<dbReference type="PROSITE" id="PS00143">
    <property type="entry name" value="INSULINASE"/>
    <property type="match status" value="1"/>
</dbReference>
<keyword evidence="6" id="KW-0482">Metalloprotease</keyword>
<comment type="similarity">
    <text evidence="1">Belongs to the peptidase M16 family.</text>
</comment>
<accession>A0A8S9YH02</accession>